<dbReference type="EMBL" id="KN818251">
    <property type="protein sequence ID" value="KIL64203.1"/>
    <property type="molecule type" value="Genomic_DNA"/>
</dbReference>
<sequence length="110" mass="12734">MSPLLTMNLPVRRLPGSRRSVYLHTHAVTVLHIMVDKHRRACGPLGLLYCVKLYDWSVRAAPVKNVDLTNTALPRRILDQYIPHNTTIKNKYYYGVFNKILNKVCFTDHT</sequence>
<name>A0A0C2X649_AMAMK</name>
<organism evidence="1 2">
    <name type="scientific">Amanita muscaria (strain Koide BX008)</name>
    <dbReference type="NCBI Taxonomy" id="946122"/>
    <lineage>
        <taxon>Eukaryota</taxon>
        <taxon>Fungi</taxon>
        <taxon>Dikarya</taxon>
        <taxon>Basidiomycota</taxon>
        <taxon>Agaricomycotina</taxon>
        <taxon>Agaricomycetes</taxon>
        <taxon>Agaricomycetidae</taxon>
        <taxon>Agaricales</taxon>
        <taxon>Pluteineae</taxon>
        <taxon>Amanitaceae</taxon>
        <taxon>Amanita</taxon>
    </lineage>
</organism>
<evidence type="ECO:0000313" key="1">
    <source>
        <dbReference type="EMBL" id="KIL64203.1"/>
    </source>
</evidence>
<evidence type="ECO:0000313" key="2">
    <source>
        <dbReference type="Proteomes" id="UP000054549"/>
    </source>
</evidence>
<dbReference type="InParanoid" id="A0A0C2X649"/>
<gene>
    <name evidence="1" type="ORF">M378DRAFT_628594</name>
</gene>
<dbReference type="Proteomes" id="UP000054549">
    <property type="component" value="Unassembled WGS sequence"/>
</dbReference>
<protein>
    <submittedName>
        <fullName evidence="1">Uncharacterized protein</fullName>
    </submittedName>
</protein>
<dbReference type="HOGENOM" id="CLU_2170422_0_0_1"/>
<reference evidence="1 2" key="1">
    <citation type="submission" date="2014-04" db="EMBL/GenBank/DDBJ databases">
        <title>Evolutionary Origins and Diversification of the Mycorrhizal Mutualists.</title>
        <authorList>
            <consortium name="DOE Joint Genome Institute"/>
            <consortium name="Mycorrhizal Genomics Consortium"/>
            <person name="Kohler A."/>
            <person name="Kuo A."/>
            <person name="Nagy L.G."/>
            <person name="Floudas D."/>
            <person name="Copeland A."/>
            <person name="Barry K.W."/>
            <person name="Cichocki N."/>
            <person name="Veneault-Fourrey C."/>
            <person name="LaButti K."/>
            <person name="Lindquist E.A."/>
            <person name="Lipzen A."/>
            <person name="Lundell T."/>
            <person name="Morin E."/>
            <person name="Murat C."/>
            <person name="Riley R."/>
            <person name="Ohm R."/>
            <person name="Sun H."/>
            <person name="Tunlid A."/>
            <person name="Henrissat B."/>
            <person name="Grigoriev I.V."/>
            <person name="Hibbett D.S."/>
            <person name="Martin F."/>
        </authorList>
    </citation>
    <scope>NUCLEOTIDE SEQUENCE [LARGE SCALE GENOMIC DNA]</scope>
    <source>
        <strain evidence="1 2">Koide BX008</strain>
    </source>
</reference>
<keyword evidence="2" id="KW-1185">Reference proteome</keyword>
<accession>A0A0C2X649</accession>
<dbReference type="AlphaFoldDB" id="A0A0C2X649"/>
<proteinExistence type="predicted"/>